<dbReference type="Gene3D" id="1.25.10.10">
    <property type="entry name" value="Leucine-rich Repeat Variant"/>
    <property type="match status" value="3"/>
</dbReference>
<dbReference type="GO" id="GO:0030089">
    <property type="term" value="C:phycobilisome"/>
    <property type="evidence" value="ECO:0007669"/>
    <property type="project" value="UniProtKB-KW"/>
</dbReference>
<evidence type="ECO:0000313" key="3">
    <source>
        <dbReference type="EMBL" id="AOX00937.1"/>
    </source>
</evidence>
<dbReference type="SMART" id="SM00567">
    <property type="entry name" value="EZ_HEAT"/>
    <property type="match status" value="5"/>
</dbReference>
<dbReference type="InterPro" id="IPR016024">
    <property type="entry name" value="ARM-type_fold"/>
</dbReference>
<dbReference type="RefSeq" id="WP_070393388.1">
    <property type="nucleotide sequence ID" value="NZ_CP017599.1"/>
</dbReference>
<gene>
    <name evidence="3" type="ORF">BJP34_17110</name>
</gene>
<keyword evidence="1" id="KW-0042">Antenna complex</keyword>
<dbReference type="GO" id="GO:0016491">
    <property type="term" value="F:oxidoreductase activity"/>
    <property type="evidence" value="ECO:0007669"/>
    <property type="project" value="TreeGrafter"/>
</dbReference>
<keyword evidence="3" id="KW-0456">Lyase</keyword>
<dbReference type="STRING" id="1458985.BJP34_17110"/>
<accession>A0A1D8TTK1</accession>
<evidence type="ECO:0000256" key="2">
    <source>
        <dbReference type="ARBA" id="ARBA00022738"/>
    </source>
</evidence>
<evidence type="ECO:0000256" key="1">
    <source>
        <dbReference type="ARBA" id="ARBA00022549"/>
    </source>
</evidence>
<reference evidence="4" key="1">
    <citation type="submission" date="2016-10" db="EMBL/GenBank/DDBJ databases">
        <title>Comparative genomics uncovers the prolific and rare metabolic potential of the cyanobacterial genus Moorea.</title>
        <authorList>
            <person name="Leao T."/>
            <person name="Castelao G."/>
            <person name="Korobeynikov A."/>
            <person name="Monroe E.A."/>
            <person name="Podell S."/>
            <person name="Glukhov E."/>
            <person name="Allen E."/>
            <person name="Gerwick W.H."/>
            <person name="Gerwick L."/>
        </authorList>
    </citation>
    <scope>NUCLEOTIDE SEQUENCE [LARGE SCALE GENOMIC DNA]</scope>
    <source>
        <strain evidence="4">PAL-8-15-08-1</strain>
    </source>
</reference>
<protein>
    <submittedName>
        <fullName evidence="3">PBS lyase</fullName>
    </submittedName>
</protein>
<dbReference type="InterPro" id="IPR011989">
    <property type="entry name" value="ARM-like"/>
</dbReference>
<organism evidence="3 4">
    <name type="scientific">Moorena producens PAL-8-15-08-1</name>
    <dbReference type="NCBI Taxonomy" id="1458985"/>
    <lineage>
        <taxon>Bacteria</taxon>
        <taxon>Bacillati</taxon>
        <taxon>Cyanobacteriota</taxon>
        <taxon>Cyanophyceae</taxon>
        <taxon>Coleofasciculales</taxon>
        <taxon>Coleofasciculaceae</taxon>
        <taxon>Moorena</taxon>
    </lineage>
</organism>
<dbReference type="AlphaFoldDB" id="A0A1D8TTK1"/>
<name>A0A1D8TTK1_9CYAN</name>
<dbReference type="EMBL" id="CP017599">
    <property type="protein sequence ID" value="AOX00937.1"/>
    <property type="molecule type" value="Genomic_DNA"/>
</dbReference>
<dbReference type="Proteomes" id="UP000177870">
    <property type="component" value="Chromosome"/>
</dbReference>
<dbReference type="Pfam" id="PF13646">
    <property type="entry name" value="HEAT_2"/>
    <property type="match status" value="2"/>
</dbReference>
<dbReference type="PANTHER" id="PTHR12697:SF38">
    <property type="entry name" value="PBS LYASE HEAT DOMAIN PROTEIN REPEAT-CONTAINING PROTEIN"/>
    <property type="match status" value="1"/>
</dbReference>
<keyword evidence="2" id="KW-0605">Phycobilisome</keyword>
<proteinExistence type="predicted"/>
<dbReference type="GO" id="GO:0016829">
    <property type="term" value="F:lyase activity"/>
    <property type="evidence" value="ECO:0007669"/>
    <property type="project" value="UniProtKB-KW"/>
</dbReference>
<dbReference type="InterPro" id="IPR004155">
    <property type="entry name" value="PBS_lyase_HEAT"/>
</dbReference>
<evidence type="ECO:0000313" key="4">
    <source>
        <dbReference type="Proteomes" id="UP000177870"/>
    </source>
</evidence>
<dbReference type="Pfam" id="PF03130">
    <property type="entry name" value="HEAT_PBS"/>
    <property type="match status" value="1"/>
</dbReference>
<dbReference type="SUPFAM" id="SSF48371">
    <property type="entry name" value="ARM repeat"/>
    <property type="match status" value="2"/>
</dbReference>
<dbReference type="KEGG" id="mpro:BJP34_17110"/>
<dbReference type="OrthoDB" id="5512944at2"/>
<dbReference type="PANTHER" id="PTHR12697">
    <property type="entry name" value="PBS LYASE HEAT-LIKE PROTEIN"/>
    <property type="match status" value="1"/>
</dbReference>
<sequence>MLNILKQASLAGQQENFSLLTQHLQQLSLGKNGQTQHRLNDEEFNLALSLGLQVLKSGDFHEKWDLVKVLPKLGKAVIAPVISILEDEALDLEVRWFAGRILGQFDDPAVVMVLVKFLKDGEDEELAYMASEALANIGTSAVAALSRFPESPEARLLAVQALAHIHRPEVIEPLLSVVNDPSWEIRATAIETLSNFRSPSITPVLLNALSDNVAAVRKEAVIGLGLLRTLLPDLDLVKRIKPLLYDLNLEVCHQAAIALGRLATLDAHQALVKALQSPPTPISLQIEIVRAFSWEFTTNSLQQLQAVLRSAPTPVCREIISVLGMVESDYLKPKAAEILIDFCQSGQVATEDQQIKQTLAMSLGQLAQFESIPLLKDLVADSDHSVSLHAIAALKKFPL</sequence>